<dbReference type="InterPro" id="IPR011333">
    <property type="entry name" value="SKP1/BTB/POZ_sf"/>
</dbReference>
<evidence type="ECO:0000256" key="2">
    <source>
        <dbReference type="ARBA" id="ARBA00022441"/>
    </source>
</evidence>
<dbReference type="Proteomes" id="UP000054558">
    <property type="component" value="Unassembled WGS sequence"/>
</dbReference>
<gene>
    <name evidence="5" type="ORF">KFL_000800270</name>
</gene>
<accession>A0A1Y1HW66</accession>
<dbReference type="Gene3D" id="1.25.40.420">
    <property type="match status" value="1"/>
</dbReference>
<dbReference type="EMBL" id="DF237029">
    <property type="protein sequence ID" value="GAQ81449.1"/>
    <property type="molecule type" value="Genomic_DNA"/>
</dbReference>
<evidence type="ECO:0000313" key="6">
    <source>
        <dbReference type="Proteomes" id="UP000054558"/>
    </source>
</evidence>
<reference evidence="5 6" key="1">
    <citation type="journal article" date="2014" name="Nat. Commun.">
        <title>Klebsormidium flaccidum genome reveals primary factors for plant terrestrial adaptation.</title>
        <authorList>
            <person name="Hori K."/>
            <person name="Maruyama F."/>
            <person name="Fujisawa T."/>
            <person name="Togashi T."/>
            <person name="Yamamoto N."/>
            <person name="Seo M."/>
            <person name="Sato S."/>
            <person name="Yamada T."/>
            <person name="Mori H."/>
            <person name="Tajima N."/>
            <person name="Moriyama T."/>
            <person name="Ikeuchi M."/>
            <person name="Watanabe M."/>
            <person name="Wada H."/>
            <person name="Kobayashi K."/>
            <person name="Saito M."/>
            <person name="Masuda T."/>
            <person name="Sasaki-Sekimoto Y."/>
            <person name="Mashiguchi K."/>
            <person name="Awai K."/>
            <person name="Shimojima M."/>
            <person name="Masuda S."/>
            <person name="Iwai M."/>
            <person name="Nobusawa T."/>
            <person name="Narise T."/>
            <person name="Kondo S."/>
            <person name="Saito H."/>
            <person name="Sato R."/>
            <person name="Murakawa M."/>
            <person name="Ihara Y."/>
            <person name="Oshima-Yamada Y."/>
            <person name="Ohtaka K."/>
            <person name="Satoh M."/>
            <person name="Sonobe K."/>
            <person name="Ishii M."/>
            <person name="Ohtani R."/>
            <person name="Kanamori-Sato M."/>
            <person name="Honoki R."/>
            <person name="Miyazaki D."/>
            <person name="Mochizuki H."/>
            <person name="Umetsu J."/>
            <person name="Higashi K."/>
            <person name="Shibata D."/>
            <person name="Kamiya Y."/>
            <person name="Sato N."/>
            <person name="Nakamura Y."/>
            <person name="Tabata S."/>
            <person name="Ida S."/>
            <person name="Kurokawa K."/>
            <person name="Ohta H."/>
        </authorList>
    </citation>
    <scope>NUCLEOTIDE SEQUENCE [LARGE SCALE GENOMIC DNA]</scope>
    <source>
        <strain evidence="5 6">NIES-2285</strain>
    </source>
</reference>
<evidence type="ECO:0000256" key="1">
    <source>
        <dbReference type="ARBA" id="ARBA00004906"/>
    </source>
</evidence>
<dbReference type="CDD" id="cd18186">
    <property type="entry name" value="BTB_POZ_ZBTB_KLHL-like"/>
    <property type="match status" value="1"/>
</dbReference>
<dbReference type="SMART" id="SM00612">
    <property type="entry name" value="Kelch"/>
    <property type="match status" value="3"/>
</dbReference>
<dbReference type="InterPro" id="IPR015915">
    <property type="entry name" value="Kelch-typ_b-propeller"/>
</dbReference>
<dbReference type="GO" id="GO:0005794">
    <property type="term" value="C:Golgi apparatus"/>
    <property type="evidence" value="ECO:0000318"/>
    <property type="project" value="GO_Central"/>
</dbReference>
<dbReference type="PANTHER" id="PTHR46376:SF1">
    <property type="entry name" value="LEUCINE-ZIPPER-LIKE TRANSCRIPTIONAL REGULATOR 1"/>
    <property type="match status" value="1"/>
</dbReference>
<dbReference type="OMA" id="YKEAIYV"/>
<proteinExistence type="predicted"/>
<organism evidence="5 6">
    <name type="scientific">Klebsormidium nitens</name>
    <name type="common">Green alga</name>
    <name type="synonym">Ulothrix nitens</name>
    <dbReference type="NCBI Taxonomy" id="105231"/>
    <lineage>
        <taxon>Eukaryota</taxon>
        <taxon>Viridiplantae</taxon>
        <taxon>Streptophyta</taxon>
        <taxon>Klebsormidiophyceae</taxon>
        <taxon>Klebsormidiales</taxon>
        <taxon>Klebsormidiaceae</taxon>
        <taxon>Klebsormidium</taxon>
    </lineage>
</organism>
<dbReference type="PROSITE" id="PS50097">
    <property type="entry name" value="BTB"/>
    <property type="match status" value="1"/>
</dbReference>
<keyword evidence="2" id="KW-0880">Kelch repeat</keyword>
<dbReference type="InterPro" id="IPR000210">
    <property type="entry name" value="BTB/POZ_dom"/>
</dbReference>
<dbReference type="InterPro" id="IPR006652">
    <property type="entry name" value="Kelch_1"/>
</dbReference>
<keyword evidence="3" id="KW-0677">Repeat</keyword>
<dbReference type="OrthoDB" id="6359943at2759"/>
<dbReference type="Gene3D" id="3.30.710.10">
    <property type="entry name" value="Potassium Channel Kv1.1, Chain A"/>
    <property type="match status" value="1"/>
</dbReference>
<dbReference type="SMART" id="SM00225">
    <property type="entry name" value="BTB"/>
    <property type="match status" value="1"/>
</dbReference>
<dbReference type="Pfam" id="PF00651">
    <property type="entry name" value="BTB"/>
    <property type="match status" value="1"/>
</dbReference>
<dbReference type="PANTHER" id="PTHR46376">
    <property type="entry name" value="LEUCINE-ZIPPER-LIKE TRANSCRIPTIONAL REGULATOR 1"/>
    <property type="match status" value="1"/>
</dbReference>
<evidence type="ECO:0000313" key="5">
    <source>
        <dbReference type="EMBL" id="GAQ81449.1"/>
    </source>
</evidence>
<dbReference type="SUPFAM" id="SSF117281">
    <property type="entry name" value="Kelch motif"/>
    <property type="match status" value="2"/>
</dbReference>
<dbReference type="SUPFAM" id="SSF54695">
    <property type="entry name" value="POZ domain"/>
    <property type="match status" value="1"/>
</dbReference>
<sequence>MPRSRPPVASAAAGPNANATGPAPVVGYWRHGNPAGRAGHTAALYNDSIICFGGHLGENLCSSEVLSYSLKGGEWKLLMGLEPGPCERDGHTAVIWEHGMYVFGGETTGTNEEYLNDLWHLDLRTCRWAPVTSLDESPAPCPRRGHAAVVAKNSMYIIAGHTTTGERRNDVYRFNFETMTWSEVSSSEKMAPNKPQPRSGHSCVAVNNKELIVFGGCHQSPYRLNDTWRFDINRNVWTPVLGQGDVPPARSEHTAVVIDKSMVIFGGWISDDHVPTALTAALNIETGAWQTVHCKEEFHPPDVADHAGVAWNRGLHVFGGYRNVEQPIEFLTVFELALGARGSEDSCSMPQKMQTDMLRSVGADQYADVRLVVADGTQIPAHRIVLAARSEYFRALFDGDMADSKAPSVSLANLSHEVAMVVLRFMYGGVVEVSPDLLLEVLAAANMLLLDELKAECEVRLTKSVTVDNCCALLQSADTHEARALRSHCLSFAVQEYEAVVQGQGYADLLEAAPPLMLELQRALVPRLRTMSAITSLQRGRKRRHTEAES</sequence>
<dbReference type="Pfam" id="PF24681">
    <property type="entry name" value="Kelch_KLHDC2_KLHL20_DRC7"/>
    <property type="match status" value="1"/>
</dbReference>
<dbReference type="Pfam" id="PF01344">
    <property type="entry name" value="Kelch_1"/>
    <property type="match status" value="1"/>
</dbReference>
<keyword evidence="6" id="KW-1185">Reference proteome</keyword>
<name>A0A1Y1HW66_KLENI</name>
<dbReference type="AlphaFoldDB" id="A0A1Y1HW66"/>
<evidence type="ECO:0000256" key="3">
    <source>
        <dbReference type="ARBA" id="ARBA00022737"/>
    </source>
</evidence>
<feature type="domain" description="BTB" evidence="4">
    <location>
        <begin position="367"/>
        <end position="435"/>
    </location>
</feature>
<dbReference type="InterPro" id="IPR051568">
    <property type="entry name" value="LZTR1/Attractin"/>
</dbReference>
<dbReference type="Gene3D" id="2.120.10.80">
    <property type="entry name" value="Kelch-type beta propeller"/>
    <property type="match status" value="2"/>
</dbReference>
<protein>
    <recommendedName>
        <fullName evidence="4">BTB domain-containing protein</fullName>
    </recommendedName>
</protein>
<comment type="pathway">
    <text evidence="1">Protein modification; protein ubiquitination.</text>
</comment>
<evidence type="ECO:0000259" key="4">
    <source>
        <dbReference type="PROSITE" id="PS50097"/>
    </source>
</evidence>